<feature type="transmembrane region" description="Helical" evidence="8">
    <location>
        <begin position="20"/>
        <end position="41"/>
    </location>
</feature>
<dbReference type="Pfam" id="PF00654">
    <property type="entry name" value="Voltage_CLC"/>
    <property type="match status" value="1"/>
</dbReference>
<feature type="transmembrane region" description="Helical" evidence="8">
    <location>
        <begin position="195"/>
        <end position="214"/>
    </location>
</feature>
<proteinExistence type="predicted"/>
<keyword evidence="10" id="KW-1185">Reference proteome</keyword>
<dbReference type="PANTHER" id="PTHR45711">
    <property type="entry name" value="CHLORIDE CHANNEL PROTEIN"/>
    <property type="match status" value="1"/>
</dbReference>
<gene>
    <name evidence="9" type="ORF">TSACC_22301</name>
</gene>
<dbReference type="InterPro" id="IPR001807">
    <property type="entry name" value="ClC"/>
</dbReference>
<feature type="transmembrane region" description="Helical" evidence="8">
    <location>
        <begin position="61"/>
        <end position="82"/>
    </location>
</feature>
<evidence type="ECO:0000256" key="3">
    <source>
        <dbReference type="ARBA" id="ARBA00022692"/>
    </source>
</evidence>
<feature type="transmembrane region" description="Helical" evidence="8">
    <location>
        <begin position="163"/>
        <end position="183"/>
    </location>
</feature>
<dbReference type="InterPro" id="IPR014743">
    <property type="entry name" value="Cl-channel_core"/>
</dbReference>
<keyword evidence="7" id="KW-0868">Chloride</keyword>
<keyword evidence="2" id="KW-0813">Transport</keyword>
<dbReference type="EMBL" id="BDCO01000002">
    <property type="protein sequence ID" value="GAT33881.1"/>
    <property type="molecule type" value="Genomic_DNA"/>
</dbReference>
<dbReference type="PRINTS" id="PR00762">
    <property type="entry name" value="CLCHANNEL"/>
</dbReference>
<dbReference type="Proteomes" id="UP000076023">
    <property type="component" value="Unassembled WGS sequence"/>
</dbReference>
<evidence type="ECO:0000256" key="4">
    <source>
        <dbReference type="ARBA" id="ARBA00022989"/>
    </source>
</evidence>
<feature type="transmembrane region" description="Helical" evidence="8">
    <location>
        <begin position="229"/>
        <end position="250"/>
    </location>
</feature>
<keyword evidence="4 8" id="KW-1133">Transmembrane helix</keyword>
<evidence type="ECO:0000313" key="10">
    <source>
        <dbReference type="Proteomes" id="UP000076023"/>
    </source>
</evidence>
<dbReference type="InParanoid" id="A0A146G8S9"/>
<feature type="transmembrane region" description="Helical" evidence="8">
    <location>
        <begin position="271"/>
        <end position="289"/>
    </location>
</feature>
<sequence>MPEKQSEAEWNDQLPGIIRACIVAVIGGALIGVIGAAFRASLSWLGQRHLEFVDWAHGWPLLGWIFPVALGTVGVAIARLMIRPHPLASGSGVQHVEAIMRDQAEPGSLWIVPIKFFGGLLAIGSGLALGREGPTIQMGATIGAALSKSLKCPRIVMQELQAALGGAGLAVAFNAPVGGALFVFEEVARSFRLRLTLVTLIGSGTAIAVMRMILGSTSDFLVKPQEAGAPWTLGAFLILGCLLGLLGVLYNKITVSGLEVFARCSRWPVEVRAGIVGAIVGLVAWFFPRFVGGGDGLSQEILSGGMALGPLIIILVVRWFLGPLSYSAGTPGGLFSPLLLVGACFGAIFAGLVNAMIPEQASVSAVAFAIVGMTAFFTGVVRAPVTGIVLIAEMTATTALMVPMLVACFGAMLTASIVRGEPIYDTLRRRMLESFPRY</sequence>
<organism evidence="9 10">
    <name type="scientific">Terrimicrobium sacchariphilum</name>
    <dbReference type="NCBI Taxonomy" id="690879"/>
    <lineage>
        <taxon>Bacteria</taxon>
        <taxon>Pseudomonadati</taxon>
        <taxon>Verrucomicrobiota</taxon>
        <taxon>Terrimicrobiia</taxon>
        <taxon>Terrimicrobiales</taxon>
        <taxon>Terrimicrobiaceae</taxon>
        <taxon>Terrimicrobium</taxon>
    </lineage>
</organism>
<comment type="subcellular location">
    <subcellularLocation>
        <location evidence="1">Membrane</location>
        <topology evidence="1">Multi-pass membrane protein</topology>
    </subcellularLocation>
</comment>
<evidence type="ECO:0000256" key="2">
    <source>
        <dbReference type="ARBA" id="ARBA00022448"/>
    </source>
</evidence>
<reference evidence="10" key="1">
    <citation type="journal article" date="2017" name="Genome Announc.">
        <title>Draft Genome Sequence of Terrimicrobium sacchariphilum NM-5T, a Facultative Anaerobic Soil Bacterium of the Class Spartobacteria.</title>
        <authorList>
            <person name="Qiu Y.L."/>
            <person name="Tourlousse D.M."/>
            <person name="Matsuura N."/>
            <person name="Ohashi A."/>
            <person name="Sekiguchi Y."/>
        </authorList>
    </citation>
    <scope>NUCLEOTIDE SEQUENCE [LARGE SCALE GENOMIC DNA]</scope>
    <source>
        <strain evidence="10">NM-5</strain>
    </source>
</reference>
<evidence type="ECO:0000256" key="5">
    <source>
        <dbReference type="ARBA" id="ARBA00023065"/>
    </source>
</evidence>
<dbReference type="GO" id="GO:0005247">
    <property type="term" value="F:voltage-gated chloride channel activity"/>
    <property type="evidence" value="ECO:0007669"/>
    <property type="project" value="TreeGrafter"/>
</dbReference>
<evidence type="ECO:0000256" key="7">
    <source>
        <dbReference type="ARBA" id="ARBA00023214"/>
    </source>
</evidence>
<dbReference type="CDD" id="cd01031">
    <property type="entry name" value="EriC"/>
    <property type="match status" value="1"/>
</dbReference>
<dbReference type="AlphaFoldDB" id="A0A146G8S9"/>
<dbReference type="GO" id="GO:0005886">
    <property type="term" value="C:plasma membrane"/>
    <property type="evidence" value="ECO:0007669"/>
    <property type="project" value="TreeGrafter"/>
</dbReference>
<dbReference type="STRING" id="690879.TSACC_22301"/>
<accession>A0A146G8S9</accession>
<evidence type="ECO:0000256" key="6">
    <source>
        <dbReference type="ARBA" id="ARBA00023136"/>
    </source>
</evidence>
<dbReference type="SUPFAM" id="SSF81340">
    <property type="entry name" value="Clc chloride channel"/>
    <property type="match status" value="1"/>
</dbReference>
<name>A0A146G8S9_TERSA</name>
<dbReference type="FunCoup" id="A0A146G8S9">
    <property type="interactions" value="156"/>
</dbReference>
<evidence type="ECO:0000256" key="1">
    <source>
        <dbReference type="ARBA" id="ARBA00004141"/>
    </source>
</evidence>
<evidence type="ECO:0000313" key="9">
    <source>
        <dbReference type="EMBL" id="GAT33881.1"/>
    </source>
</evidence>
<dbReference type="PANTHER" id="PTHR45711:SF6">
    <property type="entry name" value="CHLORIDE CHANNEL PROTEIN"/>
    <property type="match status" value="1"/>
</dbReference>
<keyword evidence="3 8" id="KW-0812">Transmembrane</keyword>
<feature type="transmembrane region" description="Helical" evidence="8">
    <location>
        <begin position="397"/>
        <end position="418"/>
    </location>
</feature>
<feature type="transmembrane region" description="Helical" evidence="8">
    <location>
        <begin position="109"/>
        <end position="129"/>
    </location>
</feature>
<keyword evidence="6 8" id="KW-0472">Membrane</keyword>
<dbReference type="Gene3D" id="1.10.3080.10">
    <property type="entry name" value="Clc chloride channel"/>
    <property type="match status" value="1"/>
</dbReference>
<feature type="transmembrane region" description="Helical" evidence="8">
    <location>
        <begin position="333"/>
        <end position="357"/>
    </location>
</feature>
<evidence type="ECO:0000256" key="8">
    <source>
        <dbReference type="SAM" id="Phobius"/>
    </source>
</evidence>
<comment type="caution">
    <text evidence="9">The sequence shown here is derived from an EMBL/GenBank/DDBJ whole genome shotgun (WGS) entry which is preliminary data.</text>
</comment>
<dbReference type="RefSeq" id="WP_075079562.1">
    <property type="nucleotide sequence ID" value="NZ_BDCO01000002.1"/>
</dbReference>
<keyword evidence="5" id="KW-0406">Ion transport</keyword>
<dbReference type="OrthoDB" id="9812438at2"/>
<feature type="transmembrane region" description="Helical" evidence="8">
    <location>
        <begin position="363"/>
        <end position="385"/>
    </location>
</feature>
<protein>
    <submittedName>
        <fullName evidence="9">Chloride channel protein, CIC family</fullName>
    </submittedName>
</protein>
<feature type="transmembrane region" description="Helical" evidence="8">
    <location>
        <begin position="301"/>
        <end position="321"/>
    </location>
</feature>